<evidence type="ECO:0000313" key="6">
    <source>
        <dbReference type="EMBL" id="GAA0606287.1"/>
    </source>
</evidence>
<evidence type="ECO:0000313" key="7">
    <source>
        <dbReference type="Proteomes" id="UP001500866"/>
    </source>
</evidence>
<reference evidence="6 7" key="1">
    <citation type="journal article" date="2019" name="Int. J. Syst. Evol. Microbiol.">
        <title>The Global Catalogue of Microorganisms (GCM) 10K type strain sequencing project: providing services to taxonomists for standard genome sequencing and annotation.</title>
        <authorList>
            <consortium name="The Broad Institute Genomics Platform"/>
            <consortium name="The Broad Institute Genome Sequencing Center for Infectious Disease"/>
            <person name="Wu L."/>
            <person name="Ma J."/>
        </authorList>
    </citation>
    <scope>NUCLEOTIDE SEQUENCE [LARGE SCALE GENOMIC DNA]</scope>
    <source>
        <strain evidence="6 7">JCM 15395</strain>
    </source>
</reference>
<gene>
    <name evidence="6" type="ORF">GCM10009001_24400</name>
</gene>
<dbReference type="PANTHER" id="PTHR33392">
    <property type="entry name" value="POLYISOPRENYL-TEICHOIC ACID--PEPTIDOGLYCAN TEICHOIC ACID TRANSFERASE TAGU"/>
    <property type="match status" value="1"/>
</dbReference>
<dbReference type="Proteomes" id="UP001500866">
    <property type="component" value="Unassembled WGS sequence"/>
</dbReference>
<name>A0ABN1G8T1_9BACI</name>
<protein>
    <submittedName>
        <fullName evidence="6">LytR family transcriptional regulator</fullName>
    </submittedName>
</protein>
<dbReference type="Pfam" id="PF03816">
    <property type="entry name" value="LytR_cpsA_psr"/>
    <property type="match status" value="1"/>
</dbReference>
<dbReference type="EMBL" id="BAAADS010000017">
    <property type="protein sequence ID" value="GAA0606287.1"/>
    <property type="molecule type" value="Genomic_DNA"/>
</dbReference>
<evidence type="ECO:0000256" key="4">
    <source>
        <dbReference type="ARBA" id="ARBA00022989"/>
    </source>
</evidence>
<dbReference type="NCBIfam" id="TIGR00350">
    <property type="entry name" value="lytR_cpsA_psr"/>
    <property type="match status" value="1"/>
</dbReference>
<evidence type="ECO:0000256" key="3">
    <source>
        <dbReference type="ARBA" id="ARBA00022968"/>
    </source>
</evidence>
<dbReference type="RefSeq" id="WP_343813459.1">
    <property type="nucleotide sequence ID" value="NZ_BAAADS010000017.1"/>
</dbReference>
<dbReference type="InterPro" id="IPR004474">
    <property type="entry name" value="LytR_CpsA_psr"/>
</dbReference>
<sequence>MSENKRMYRHHKPKKVKRWIKVLSSIIGLLVLGVVAYVTSIYVDAKSTINDEVYQNVKSIDEDVGKDKMNNEEPLNILLLGVDKRPNDTGRSDAIMVLSLRPKQNEMKIVSIPRDTRVDIAGQDYGYEKINHAYAYGGVGKSVATVESFLDIELDYYVSMNMQGLSDMVDAIGGINVNNEIEWYDEGYYKKGYHYEKGNIHLNGPQAMGYVRMRHLDPRGDLGRTERQRQVIKAVVDKGASFSSVGKIGDMLDVLGDNMSTNLDFADMKGLFMNYRNVRKNMDTYMMKAEPARIDGVFYFQVAEEEVRKVHDMLAKKN</sequence>
<evidence type="ECO:0000259" key="5">
    <source>
        <dbReference type="Pfam" id="PF03816"/>
    </source>
</evidence>
<proteinExistence type="inferred from homology"/>
<keyword evidence="3" id="KW-0735">Signal-anchor</keyword>
<keyword evidence="4" id="KW-0472">Membrane</keyword>
<feature type="domain" description="Cell envelope-related transcriptional attenuator" evidence="5">
    <location>
        <begin position="91"/>
        <end position="239"/>
    </location>
</feature>
<dbReference type="Gene3D" id="3.40.630.190">
    <property type="entry name" value="LCP protein"/>
    <property type="match status" value="1"/>
</dbReference>
<accession>A0ABN1G8T1</accession>
<keyword evidence="4" id="KW-1133">Transmembrane helix</keyword>
<comment type="similarity">
    <text evidence="1">Belongs to the LytR/CpsA/Psr (LCP) family.</text>
</comment>
<keyword evidence="7" id="KW-1185">Reference proteome</keyword>
<organism evidence="6 7">
    <name type="scientific">Virgibacillus siamensis</name>
    <dbReference type="NCBI Taxonomy" id="480071"/>
    <lineage>
        <taxon>Bacteria</taxon>
        <taxon>Bacillati</taxon>
        <taxon>Bacillota</taxon>
        <taxon>Bacilli</taxon>
        <taxon>Bacillales</taxon>
        <taxon>Bacillaceae</taxon>
        <taxon>Virgibacillus</taxon>
    </lineage>
</organism>
<keyword evidence="2" id="KW-0812">Transmembrane</keyword>
<evidence type="ECO:0000256" key="1">
    <source>
        <dbReference type="ARBA" id="ARBA00006068"/>
    </source>
</evidence>
<evidence type="ECO:0000256" key="2">
    <source>
        <dbReference type="ARBA" id="ARBA00022692"/>
    </source>
</evidence>
<dbReference type="InterPro" id="IPR050922">
    <property type="entry name" value="LytR/CpsA/Psr_CW_biosynth"/>
</dbReference>
<dbReference type="PANTHER" id="PTHR33392:SF6">
    <property type="entry name" value="POLYISOPRENYL-TEICHOIC ACID--PEPTIDOGLYCAN TEICHOIC ACID TRANSFERASE TAGU"/>
    <property type="match status" value="1"/>
</dbReference>
<comment type="caution">
    <text evidence="6">The sequence shown here is derived from an EMBL/GenBank/DDBJ whole genome shotgun (WGS) entry which is preliminary data.</text>
</comment>